<dbReference type="Proteomes" id="UP000789508">
    <property type="component" value="Unassembled WGS sequence"/>
</dbReference>
<evidence type="ECO:0000256" key="1">
    <source>
        <dbReference type="ARBA" id="ARBA00022723"/>
    </source>
</evidence>
<evidence type="ECO:0000313" key="4">
    <source>
        <dbReference type="EMBL" id="CAG8495567.1"/>
    </source>
</evidence>
<dbReference type="Pfam" id="PF01522">
    <property type="entry name" value="Polysacc_deac_1"/>
    <property type="match status" value="1"/>
</dbReference>
<dbReference type="PROSITE" id="PS51677">
    <property type="entry name" value="NODB"/>
    <property type="match status" value="1"/>
</dbReference>
<dbReference type="InterPro" id="IPR050248">
    <property type="entry name" value="Polysacc_deacetylase_ArnD"/>
</dbReference>
<accession>A0A9N8WNL6</accession>
<dbReference type="AlphaFoldDB" id="A0A9N8WNL6"/>
<dbReference type="GO" id="GO:0004099">
    <property type="term" value="F:chitin deacetylase activity"/>
    <property type="evidence" value="ECO:0007669"/>
    <property type="project" value="TreeGrafter"/>
</dbReference>
<keyword evidence="1" id="KW-0479">Metal-binding</keyword>
<comment type="caution">
    <text evidence="4">The sequence shown here is derived from an EMBL/GenBank/DDBJ whole genome shotgun (WGS) entry which is preliminary data.</text>
</comment>
<dbReference type="EMBL" id="CAJVPS010000569">
    <property type="protein sequence ID" value="CAG8495567.1"/>
    <property type="molecule type" value="Genomic_DNA"/>
</dbReference>
<dbReference type="Gene3D" id="3.20.20.370">
    <property type="entry name" value="Glycoside hydrolase/deacetylase"/>
    <property type="match status" value="1"/>
</dbReference>
<gene>
    <name evidence="4" type="ORF">ALEPTO_LOCUS3211</name>
</gene>
<sequence length="235" mass="26968">NNTLPVLDFLESHGLKSTFSVIGSRVVEYPDILNRTYHAGHEIVVHTWSHTMLSTQTTEEIIAEIKWTEKAIKQVIGVTPKYMRPPYGDIDDRVRNIMKQLNYTPLLWDSDTLDWTSVGNPSFDLSWIEGNFTNWVKNTTWNYGHISLQHDLYQQTAAQIPPSIKIVQNAGFTIRPVVNCIGGEPYREISVYSVPTEITSPNSTNVTQQSKPKEVSGFCNFHRYEFIYVDTRHFS</sequence>
<dbReference type="InterPro" id="IPR002509">
    <property type="entry name" value="NODB_dom"/>
</dbReference>
<dbReference type="GO" id="GO:0016020">
    <property type="term" value="C:membrane"/>
    <property type="evidence" value="ECO:0007669"/>
    <property type="project" value="TreeGrafter"/>
</dbReference>
<keyword evidence="2" id="KW-0378">Hydrolase</keyword>
<feature type="non-terminal residue" evidence="4">
    <location>
        <position position="235"/>
    </location>
</feature>
<evidence type="ECO:0000259" key="3">
    <source>
        <dbReference type="PROSITE" id="PS51677"/>
    </source>
</evidence>
<dbReference type="PANTHER" id="PTHR10587:SF133">
    <property type="entry name" value="CHITIN DEACETYLASE 1-RELATED"/>
    <property type="match status" value="1"/>
</dbReference>
<dbReference type="GO" id="GO:0009272">
    <property type="term" value="P:fungal-type cell wall biogenesis"/>
    <property type="evidence" value="ECO:0007669"/>
    <property type="project" value="UniProtKB-ARBA"/>
</dbReference>
<protein>
    <submittedName>
        <fullName evidence="4">4806_t:CDS:1</fullName>
    </submittedName>
</protein>
<dbReference type="GO" id="GO:0005975">
    <property type="term" value="P:carbohydrate metabolic process"/>
    <property type="evidence" value="ECO:0007669"/>
    <property type="project" value="InterPro"/>
</dbReference>
<evidence type="ECO:0000313" key="5">
    <source>
        <dbReference type="Proteomes" id="UP000789508"/>
    </source>
</evidence>
<dbReference type="OrthoDB" id="407355at2759"/>
<name>A0A9N8WNL6_9GLOM</name>
<dbReference type="SUPFAM" id="SSF88713">
    <property type="entry name" value="Glycoside hydrolase/deacetylase"/>
    <property type="match status" value="1"/>
</dbReference>
<dbReference type="InterPro" id="IPR011330">
    <property type="entry name" value="Glyco_hydro/deAcase_b/a-brl"/>
</dbReference>
<feature type="domain" description="NodB homology" evidence="3">
    <location>
        <begin position="1"/>
        <end position="175"/>
    </location>
</feature>
<evidence type="ECO:0000256" key="2">
    <source>
        <dbReference type="ARBA" id="ARBA00022801"/>
    </source>
</evidence>
<keyword evidence="5" id="KW-1185">Reference proteome</keyword>
<dbReference type="GO" id="GO:0046872">
    <property type="term" value="F:metal ion binding"/>
    <property type="evidence" value="ECO:0007669"/>
    <property type="project" value="UniProtKB-KW"/>
</dbReference>
<reference evidence="4" key="1">
    <citation type="submission" date="2021-06" db="EMBL/GenBank/DDBJ databases">
        <authorList>
            <person name="Kallberg Y."/>
            <person name="Tangrot J."/>
            <person name="Rosling A."/>
        </authorList>
    </citation>
    <scope>NUCLEOTIDE SEQUENCE</scope>
    <source>
        <strain evidence="4">FL130A</strain>
    </source>
</reference>
<proteinExistence type="predicted"/>
<organism evidence="4 5">
    <name type="scientific">Ambispora leptoticha</name>
    <dbReference type="NCBI Taxonomy" id="144679"/>
    <lineage>
        <taxon>Eukaryota</taxon>
        <taxon>Fungi</taxon>
        <taxon>Fungi incertae sedis</taxon>
        <taxon>Mucoromycota</taxon>
        <taxon>Glomeromycotina</taxon>
        <taxon>Glomeromycetes</taxon>
        <taxon>Archaeosporales</taxon>
        <taxon>Ambisporaceae</taxon>
        <taxon>Ambispora</taxon>
    </lineage>
</organism>
<dbReference type="PANTHER" id="PTHR10587">
    <property type="entry name" value="GLYCOSYL TRANSFERASE-RELATED"/>
    <property type="match status" value="1"/>
</dbReference>